<evidence type="ECO:0000259" key="8">
    <source>
        <dbReference type="Pfam" id="PF02896"/>
    </source>
</evidence>
<dbReference type="InterPro" id="IPR040442">
    <property type="entry name" value="Pyrv_kinase-like_dom_sf"/>
</dbReference>
<dbReference type="InterPro" id="IPR000121">
    <property type="entry name" value="PEP_util_C"/>
</dbReference>
<evidence type="ECO:0000256" key="3">
    <source>
        <dbReference type="ARBA" id="ARBA00022679"/>
    </source>
</evidence>
<dbReference type="InterPro" id="IPR036637">
    <property type="entry name" value="Phosphohistidine_dom_sf"/>
</dbReference>
<dbReference type="Gene3D" id="3.20.20.60">
    <property type="entry name" value="Phosphoenolpyruvate-binding domains"/>
    <property type="match status" value="1"/>
</dbReference>
<dbReference type="Gene3D" id="3.50.30.10">
    <property type="entry name" value="Phosphohistidine domain"/>
    <property type="match status" value="1"/>
</dbReference>
<dbReference type="InterPro" id="IPR036618">
    <property type="entry name" value="PtsI_HPr-bd_sf"/>
</dbReference>
<feature type="domain" description="PEP-utilising enzyme mobile" evidence="7">
    <location>
        <begin position="216"/>
        <end position="287"/>
    </location>
</feature>
<evidence type="ECO:0000256" key="6">
    <source>
        <dbReference type="ARBA" id="ARBA00022842"/>
    </source>
</evidence>
<dbReference type="Gene3D" id="1.10.274.10">
    <property type="entry name" value="PtsI, HPr-binding domain"/>
    <property type="match status" value="1"/>
</dbReference>
<protein>
    <recommendedName>
        <fullName evidence="11">Phosphoenolpyruvate--protein phosphotransferase</fullName>
    </recommendedName>
</protein>
<dbReference type="EMBL" id="METM01000028">
    <property type="protein sequence ID" value="OGB89226.1"/>
    <property type="molecule type" value="Genomic_DNA"/>
</dbReference>
<evidence type="ECO:0000313" key="9">
    <source>
        <dbReference type="EMBL" id="OGB89226.1"/>
    </source>
</evidence>
<dbReference type="InterPro" id="IPR015813">
    <property type="entry name" value="Pyrv/PenolPyrv_kinase-like_dom"/>
</dbReference>
<gene>
    <name evidence="9" type="ORF">A2625_05035</name>
</gene>
<name>A0A1F4Q050_UNCSA</name>
<keyword evidence="5" id="KW-0418">Kinase</keyword>
<keyword evidence="3" id="KW-0808">Transferase</keyword>
<comment type="cofactor">
    <cofactor evidence="1">
        <name>Mg(2+)</name>
        <dbReference type="ChEBI" id="CHEBI:18420"/>
    </cofactor>
</comment>
<evidence type="ECO:0000256" key="4">
    <source>
        <dbReference type="ARBA" id="ARBA00022723"/>
    </source>
</evidence>
<accession>A0A1F4Q050</accession>
<reference evidence="9 10" key="1">
    <citation type="journal article" date="2016" name="Nat. Commun.">
        <title>Thousands of microbial genomes shed light on interconnected biogeochemical processes in an aquifer system.</title>
        <authorList>
            <person name="Anantharaman K."/>
            <person name="Brown C.T."/>
            <person name="Hug L.A."/>
            <person name="Sharon I."/>
            <person name="Castelle C.J."/>
            <person name="Probst A.J."/>
            <person name="Thomas B.C."/>
            <person name="Singh A."/>
            <person name="Wilkins M.J."/>
            <person name="Karaoz U."/>
            <person name="Brodie E.L."/>
            <person name="Williams K.H."/>
            <person name="Hubbard S.S."/>
            <person name="Banfield J.F."/>
        </authorList>
    </citation>
    <scope>NUCLEOTIDE SEQUENCE [LARGE SCALE GENOMIC DNA]</scope>
</reference>
<comment type="similarity">
    <text evidence="2">Belongs to the PEP-utilizing enzyme family.</text>
</comment>
<keyword evidence="4" id="KW-0479">Metal-binding</keyword>
<proteinExistence type="inferred from homology"/>
<comment type="caution">
    <text evidence="9">The sequence shown here is derived from an EMBL/GenBank/DDBJ whole genome shotgun (WGS) entry which is preliminary data.</text>
</comment>
<evidence type="ECO:0000256" key="5">
    <source>
        <dbReference type="ARBA" id="ARBA00022777"/>
    </source>
</evidence>
<feature type="domain" description="PEP-utilising enzyme C-terminal" evidence="8">
    <location>
        <begin position="316"/>
        <end position="614"/>
    </location>
</feature>
<dbReference type="Pfam" id="PF02896">
    <property type="entry name" value="PEP-utilizers_C"/>
    <property type="match status" value="1"/>
</dbReference>
<dbReference type="PANTHER" id="PTHR46244:SF6">
    <property type="entry name" value="PHOSPHOENOLPYRUVATE-PROTEIN PHOSPHOTRANSFERASE"/>
    <property type="match status" value="1"/>
</dbReference>
<dbReference type="GO" id="GO:0016301">
    <property type="term" value="F:kinase activity"/>
    <property type="evidence" value="ECO:0007669"/>
    <property type="project" value="UniProtKB-KW"/>
</dbReference>
<evidence type="ECO:0000259" key="7">
    <source>
        <dbReference type="Pfam" id="PF00391"/>
    </source>
</evidence>
<keyword evidence="6" id="KW-0460">Magnesium</keyword>
<dbReference type="InterPro" id="IPR008279">
    <property type="entry name" value="PEP-util_enz_mobile_dom"/>
</dbReference>
<dbReference type="GO" id="GO:0009401">
    <property type="term" value="P:phosphoenolpyruvate-dependent sugar phosphotransferase system"/>
    <property type="evidence" value="ECO:0007669"/>
    <property type="project" value="InterPro"/>
</dbReference>
<dbReference type="PRINTS" id="PR01736">
    <property type="entry name" value="PHPHTRNFRASE"/>
</dbReference>
<sequence length="664" mass="73813">MPVGAAARKTFQAVRPYAFPIAATASTIIAWALADNETPPLGLLPLLALSASDTNNAPGEFNLTGLPVTGKTGKGVALIVREELDINHFPLDDLLAEAEQHNLPFDDVLAERIRRTIEAFESLERDLNKDSSEIAQTLLMALMEVKTKIIETMGKERIGAREAVENFLNKYDALKNSDDEKFRSLYSDFYLLCAKMLAKKHRGAVDIMDEVEHLGEDVIVIAVDISPSDVGIVNDRKVAGIVREAGSLKDHLSLRTGEREKAGLVGVKGAVRRIRTGDRVVIDGKTGKLIVNPTPETCRRYLSEIERREELLMPLKALRHLAAISTDGRAIELLGNVASDEEAVLQLKHGMQGIGLVRTEFFFMSNSDNSPREEQPGIAEQIRFYDHVIGAAQGNKVVIRTIDPDKDKSLPYFDKLNGLTTGKHKRGLELFLDQEHASPYYFLFREQLTALLQTDGAVRVMFPLVKSKEEFYAAMVLVDEVRQELEKDGKRINEQISYGIMVEHPDILPDLPELAKDHRLTFFSLGTNDLTQYITQIDRYSPVASRYADELDPRVLEAIEATVNAGGAGGVDVSLCGNMGNDWRKLLVLLGLGLEKISFSTGFVDIARKIIMSVSTADLKVMVENIRQIKTAKEVRHYVEEFTREKINSGAWAGLKDIEALLFE</sequence>
<evidence type="ECO:0000256" key="1">
    <source>
        <dbReference type="ARBA" id="ARBA00001946"/>
    </source>
</evidence>
<dbReference type="SUPFAM" id="SSF52009">
    <property type="entry name" value="Phosphohistidine domain"/>
    <property type="match status" value="1"/>
</dbReference>
<dbReference type="SUPFAM" id="SSF51621">
    <property type="entry name" value="Phosphoenolpyruvate/pyruvate domain"/>
    <property type="match status" value="1"/>
</dbReference>
<evidence type="ECO:0000313" key="10">
    <source>
        <dbReference type="Proteomes" id="UP000178724"/>
    </source>
</evidence>
<evidence type="ECO:0000256" key="2">
    <source>
        <dbReference type="ARBA" id="ARBA00007837"/>
    </source>
</evidence>
<organism evidence="9 10">
    <name type="scientific">candidate division WOR-1 bacterium RIFCSPHIGHO2_01_FULL_53_15</name>
    <dbReference type="NCBI Taxonomy" id="1802564"/>
    <lineage>
        <taxon>Bacteria</taxon>
        <taxon>Bacillati</taxon>
        <taxon>Saganbacteria</taxon>
    </lineage>
</organism>
<evidence type="ECO:0008006" key="11">
    <source>
        <dbReference type="Google" id="ProtNLM"/>
    </source>
</evidence>
<dbReference type="InterPro" id="IPR050499">
    <property type="entry name" value="PEP-utilizing_PTS_enzyme"/>
</dbReference>
<dbReference type="PANTHER" id="PTHR46244">
    <property type="entry name" value="PHOSPHOENOLPYRUVATE-PROTEIN PHOSPHOTRANSFERASE"/>
    <property type="match status" value="1"/>
</dbReference>
<dbReference type="AlphaFoldDB" id="A0A1F4Q050"/>
<dbReference type="GO" id="GO:0046872">
    <property type="term" value="F:metal ion binding"/>
    <property type="evidence" value="ECO:0007669"/>
    <property type="project" value="UniProtKB-KW"/>
</dbReference>
<dbReference type="Proteomes" id="UP000178724">
    <property type="component" value="Unassembled WGS sequence"/>
</dbReference>
<dbReference type="Pfam" id="PF00391">
    <property type="entry name" value="PEP-utilizers"/>
    <property type="match status" value="1"/>
</dbReference>